<feature type="transmembrane region" description="Helical" evidence="2">
    <location>
        <begin position="97"/>
        <end position="116"/>
    </location>
</feature>
<evidence type="ECO:0000313" key="4">
    <source>
        <dbReference type="Proteomes" id="UP000261600"/>
    </source>
</evidence>
<keyword evidence="2" id="KW-0812">Transmembrane</keyword>
<dbReference type="Pfam" id="PF04749">
    <property type="entry name" value="PLAC8"/>
    <property type="match status" value="1"/>
</dbReference>
<feature type="transmembrane region" description="Helical" evidence="2">
    <location>
        <begin position="54"/>
        <end position="77"/>
    </location>
</feature>
<reference evidence="3" key="2">
    <citation type="submission" date="2025-09" db="UniProtKB">
        <authorList>
            <consortium name="Ensembl"/>
        </authorList>
    </citation>
    <scope>IDENTIFICATION</scope>
</reference>
<evidence type="ECO:0000256" key="1">
    <source>
        <dbReference type="ARBA" id="ARBA00009024"/>
    </source>
</evidence>
<evidence type="ECO:0000313" key="3">
    <source>
        <dbReference type="Ensembl" id="ENSMALP00000027114.1"/>
    </source>
</evidence>
<keyword evidence="2" id="KW-0472">Membrane</keyword>
<keyword evidence="2" id="KW-1133">Transmembrane helix</keyword>
<accession>A0A3Q3K167</accession>
<name>A0A3Q3K167_MONAL</name>
<protein>
    <recommendedName>
        <fullName evidence="5">Plac8 onzin related protein 2</fullName>
    </recommendedName>
</protein>
<dbReference type="InterPro" id="IPR006461">
    <property type="entry name" value="PLAC_motif_containing"/>
</dbReference>
<evidence type="ECO:0008006" key="5">
    <source>
        <dbReference type="Google" id="ProtNLM"/>
    </source>
</evidence>
<proteinExistence type="inferred from homology"/>
<comment type="similarity">
    <text evidence="1">Belongs to the cornifelin family.</text>
</comment>
<reference evidence="3" key="1">
    <citation type="submission" date="2025-08" db="UniProtKB">
        <authorList>
            <consortium name="Ensembl"/>
        </authorList>
    </citation>
    <scope>IDENTIFICATION</scope>
</reference>
<dbReference type="PANTHER" id="PTHR15907">
    <property type="entry name" value="DUF614 FAMILY PROTEIN-RELATED"/>
    <property type="match status" value="1"/>
</dbReference>
<evidence type="ECO:0000256" key="2">
    <source>
        <dbReference type="SAM" id="Phobius"/>
    </source>
</evidence>
<dbReference type="Proteomes" id="UP000261600">
    <property type="component" value="Unplaced"/>
</dbReference>
<dbReference type="NCBIfam" id="TIGR01571">
    <property type="entry name" value="A_thal_Cys_rich"/>
    <property type="match status" value="1"/>
</dbReference>
<organism evidence="3 4">
    <name type="scientific">Monopterus albus</name>
    <name type="common">Swamp eel</name>
    <dbReference type="NCBI Taxonomy" id="43700"/>
    <lineage>
        <taxon>Eukaryota</taxon>
        <taxon>Metazoa</taxon>
        <taxon>Chordata</taxon>
        <taxon>Craniata</taxon>
        <taxon>Vertebrata</taxon>
        <taxon>Euteleostomi</taxon>
        <taxon>Actinopterygii</taxon>
        <taxon>Neopterygii</taxon>
        <taxon>Teleostei</taxon>
        <taxon>Neoteleostei</taxon>
        <taxon>Acanthomorphata</taxon>
        <taxon>Anabantaria</taxon>
        <taxon>Synbranchiformes</taxon>
        <taxon>Synbranchidae</taxon>
        <taxon>Monopterus</taxon>
    </lineage>
</organism>
<dbReference type="AlphaFoldDB" id="A0A3Q3K167"/>
<keyword evidence="4" id="KW-1185">Reference proteome</keyword>
<sequence length="147" mass="16629">VCFHCLTKIQHPMAHHHATTSWSSGLCDCCESASTCKNQYAYCNRQRNRSLKDLIFIPLCDMLTPAVLTACGVPLIAPPAALSLRAAMRNRYNIQGSLCNDIIVSCFCSWCLWCQMHRELKHRKKQPTRFLNLVVSTVKIFLLVSSL</sequence>
<dbReference type="Ensembl" id="ENSMALT00000027616.1">
    <property type="protein sequence ID" value="ENSMALP00000027114.1"/>
    <property type="gene ID" value="ENSMALG00000018811.1"/>
</dbReference>